<accession>A0A559IEB0</accession>
<dbReference type="EMBL" id="VNJK01000006">
    <property type="protein sequence ID" value="TVX85975.1"/>
    <property type="molecule type" value="Genomic_DNA"/>
</dbReference>
<keyword evidence="2" id="KW-1185">Reference proteome</keyword>
<sequence length="79" mass="9261">MSRCCANCFAQSVDESKQNFYYRDWQGNKWDASCRPICDLCIQAGEHKDEEFAGEKLKRLYLGSSRLYKPKETSGYGWY</sequence>
<dbReference type="Proteomes" id="UP000318102">
    <property type="component" value="Unassembled WGS sequence"/>
</dbReference>
<reference evidence="1 2" key="1">
    <citation type="submission" date="2019-07" db="EMBL/GenBank/DDBJ databases">
        <authorList>
            <person name="Kim J."/>
        </authorList>
    </citation>
    <scope>NUCLEOTIDE SEQUENCE [LARGE SCALE GENOMIC DNA]</scope>
    <source>
        <strain evidence="1 2">N4</strain>
    </source>
</reference>
<gene>
    <name evidence="1" type="ORF">FPZ44_23775</name>
</gene>
<organism evidence="1 2">
    <name type="scientific">Paenibacillus agilis</name>
    <dbReference type="NCBI Taxonomy" id="3020863"/>
    <lineage>
        <taxon>Bacteria</taxon>
        <taxon>Bacillati</taxon>
        <taxon>Bacillota</taxon>
        <taxon>Bacilli</taxon>
        <taxon>Bacillales</taxon>
        <taxon>Paenibacillaceae</taxon>
        <taxon>Paenibacillus</taxon>
    </lineage>
</organism>
<name>A0A559IEB0_9BACL</name>
<comment type="caution">
    <text evidence="1">The sequence shown here is derived from an EMBL/GenBank/DDBJ whole genome shotgun (WGS) entry which is preliminary data.</text>
</comment>
<evidence type="ECO:0000313" key="2">
    <source>
        <dbReference type="Proteomes" id="UP000318102"/>
    </source>
</evidence>
<evidence type="ECO:0000313" key="1">
    <source>
        <dbReference type="EMBL" id="TVX85975.1"/>
    </source>
</evidence>
<proteinExistence type="predicted"/>
<protein>
    <submittedName>
        <fullName evidence="1">Uncharacterized protein</fullName>
    </submittedName>
</protein>
<dbReference type="OrthoDB" id="9810135at2"/>
<dbReference type="AlphaFoldDB" id="A0A559IEB0"/>